<name>A0A286H2K3_9PROT</name>
<evidence type="ECO:0000313" key="1">
    <source>
        <dbReference type="EMBL" id="SOE01524.1"/>
    </source>
</evidence>
<sequence>MSEKRLHVVSFRLTDGEAAHVDAAAATTKPVRSRQDWCRAACLHLAKAKVPNPPPPKRNPARRLPKADVQALGKVLAALGKVGGHTNQMAKAANQNGRLPQIEELTKVRVVLEDMRADLREALGHGHQG</sequence>
<evidence type="ECO:0008006" key="3">
    <source>
        <dbReference type="Google" id="ProtNLM"/>
    </source>
</evidence>
<evidence type="ECO:0000313" key="2">
    <source>
        <dbReference type="Proteomes" id="UP000219621"/>
    </source>
</evidence>
<proteinExistence type="predicted"/>
<dbReference type="AlphaFoldDB" id="A0A286H2K3"/>
<dbReference type="Proteomes" id="UP000219621">
    <property type="component" value="Unassembled WGS sequence"/>
</dbReference>
<organism evidence="1 2">
    <name type="scientific">Caenispirillum bisanense</name>
    <dbReference type="NCBI Taxonomy" id="414052"/>
    <lineage>
        <taxon>Bacteria</taxon>
        <taxon>Pseudomonadati</taxon>
        <taxon>Pseudomonadota</taxon>
        <taxon>Alphaproteobacteria</taxon>
        <taxon>Rhodospirillales</taxon>
        <taxon>Novispirillaceae</taxon>
        <taxon>Caenispirillum</taxon>
    </lineage>
</organism>
<dbReference type="RefSeq" id="WP_176525326.1">
    <property type="nucleotide sequence ID" value="NZ_OCNJ01000019.1"/>
</dbReference>
<accession>A0A286H2K3</accession>
<keyword evidence="2" id="KW-1185">Reference proteome</keyword>
<protein>
    <recommendedName>
        <fullName evidence="3">Mobilisation protein (MobC)</fullName>
    </recommendedName>
</protein>
<dbReference type="EMBL" id="OCNJ01000019">
    <property type="protein sequence ID" value="SOE01524.1"/>
    <property type="molecule type" value="Genomic_DNA"/>
</dbReference>
<reference evidence="1 2" key="1">
    <citation type="submission" date="2017-09" db="EMBL/GenBank/DDBJ databases">
        <authorList>
            <person name="Ehlers B."/>
            <person name="Leendertz F.H."/>
        </authorList>
    </citation>
    <scope>NUCLEOTIDE SEQUENCE [LARGE SCALE GENOMIC DNA]</scope>
    <source>
        <strain evidence="1 2">USBA 140</strain>
    </source>
</reference>
<gene>
    <name evidence="1" type="ORF">SAMN05421508_11917</name>
</gene>